<dbReference type="AlphaFoldDB" id="A0ABD5HS32"/>
<evidence type="ECO:0000313" key="2">
    <source>
        <dbReference type="EMBL" id="MDW9207766.1"/>
    </source>
</evidence>
<gene>
    <name evidence="2" type="ORF">BTTOUR_02900</name>
</gene>
<protein>
    <submittedName>
        <fullName evidence="2">Uncharacterized protein</fullName>
    </submittedName>
</protein>
<sequence>MPNMYLIDSVLSLVATKLFPFLIPLIFLLSVLLLADRMTAFISSVALKKGN</sequence>
<reference evidence="2 3" key="1">
    <citation type="submission" date="2023-10" db="EMBL/GenBank/DDBJ databases">
        <title>Draft Genome Sequence of Bacillus thuringiensis serovar. toumanoffi 4059: Identification of a Novel Cry Protein Candidate.</title>
        <authorList>
            <person name="Murdoch R.W."/>
            <person name="Gemler B."/>
            <person name="Heater B.S."/>
        </authorList>
    </citation>
    <scope>NUCLEOTIDE SEQUENCE [LARGE SCALE GENOMIC DNA]</scope>
    <source>
        <strain evidence="2 3">4059</strain>
    </source>
</reference>
<evidence type="ECO:0000256" key="1">
    <source>
        <dbReference type="SAM" id="Phobius"/>
    </source>
</evidence>
<feature type="transmembrane region" description="Helical" evidence="1">
    <location>
        <begin position="12"/>
        <end position="35"/>
    </location>
</feature>
<keyword evidence="1" id="KW-1133">Transmembrane helix</keyword>
<accession>A0ABD5HS32</accession>
<dbReference type="RefSeq" id="WP_157464497.1">
    <property type="nucleotide sequence ID" value="NZ_JAWQCK010000004.1"/>
</dbReference>
<comment type="caution">
    <text evidence="2">The sequence shown here is derived from an EMBL/GenBank/DDBJ whole genome shotgun (WGS) entry which is preliminary data.</text>
</comment>
<keyword evidence="1" id="KW-0812">Transmembrane</keyword>
<dbReference type="EMBL" id="JAWQCK010000004">
    <property type="protein sequence ID" value="MDW9207766.1"/>
    <property type="molecule type" value="Genomic_DNA"/>
</dbReference>
<keyword evidence="1" id="KW-0472">Membrane</keyword>
<evidence type="ECO:0000313" key="3">
    <source>
        <dbReference type="Proteomes" id="UP001272716"/>
    </source>
</evidence>
<dbReference type="Proteomes" id="UP001272716">
    <property type="component" value="Unassembled WGS sequence"/>
</dbReference>
<name>A0ABD5HS32_BACTU</name>
<organism evidence="2 3">
    <name type="scientific">Bacillus thuringiensis serovar toumanoffi</name>
    <dbReference type="NCBI Taxonomy" id="180862"/>
    <lineage>
        <taxon>Bacteria</taxon>
        <taxon>Bacillati</taxon>
        <taxon>Bacillota</taxon>
        <taxon>Bacilli</taxon>
        <taxon>Bacillales</taxon>
        <taxon>Bacillaceae</taxon>
        <taxon>Bacillus</taxon>
        <taxon>Bacillus cereus group</taxon>
    </lineage>
</organism>
<proteinExistence type="predicted"/>